<evidence type="ECO:0000256" key="2">
    <source>
        <dbReference type="ARBA" id="ARBA00023270"/>
    </source>
</evidence>
<dbReference type="PANTHER" id="PTHR10889">
    <property type="entry name" value="DEOXYRIBOSE-PHOSPHATE ALDOLASE"/>
    <property type="match status" value="1"/>
</dbReference>
<dbReference type="STRING" id="1224162.B840_01420"/>
<dbReference type="InterPro" id="IPR011343">
    <property type="entry name" value="DeoC"/>
</dbReference>
<dbReference type="Proteomes" id="UP000031928">
    <property type="component" value="Chromosome"/>
</dbReference>
<dbReference type="GO" id="GO:0009264">
    <property type="term" value="P:deoxyribonucleotide catabolic process"/>
    <property type="evidence" value="ECO:0007669"/>
    <property type="project" value="InterPro"/>
</dbReference>
<dbReference type="GO" id="GO:0005737">
    <property type="term" value="C:cytoplasm"/>
    <property type="evidence" value="ECO:0007669"/>
    <property type="project" value="InterPro"/>
</dbReference>
<gene>
    <name evidence="3" type="ORF">B840_01420</name>
</gene>
<dbReference type="SMART" id="SM01133">
    <property type="entry name" value="DeoC"/>
    <property type="match status" value="1"/>
</dbReference>
<proteinExistence type="predicted"/>
<dbReference type="OrthoDB" id="4421412at2"/>
<sequence length="206" mass="20630">MASDLAWLSGHAFLMLVDARATPAEIPSAVRGARAAGLGGVVLAPSHLELAGDTGGLTVAVVVGFPTGRHHSLVKAAEARLAVQQGAAEVWLTPDPGVAEMNTLLAEFVAVREAVPHPVTLAVILETPARTPAGVAAVAEAARLAGVDRLVTATGWLGEVPGASASMPLPLTVTGVRDLDGVIAALDSGADRVGVSSVSAVGQPPR</sequence>
<evidence type="ECO:0000313" key="3">
    <source>
        <dbReference type="EMBL" id="AJK67916.1"/>
    </source>
</evidence>
<dbReference type="EMBL" id="CP007790">
    <property type="protein sequence ID" value="AJK67916.1"/>
    <property type="molecule type" value="Genomic_DNA"/>
</dbReference>
<reference evidence="3 4" key="1">
    <citation type="submission" date="2014-05" db="EMBL/GenBank/DDBJ databases">
        <title>Complete genome sequence of Corynebacterium marinum DSM 44953.</title>
        <authorList>
            <person name="Schaffert L."/>
            <person name="Albersmeier A."/>
            <person name="Kalinowski J."/>
            <person name="Ruckert C."/>
        </authorList>
    </citation>
    <scope>NUCLEOTIDE SEQUENCE [LARGE SCALE GENOMIC DNA]</scope>
    <source>
        <strain evidence="3 4">DSM 44953</strain>
    </source>
</reference>
<keyword evidence="4" id="KW-1185">Reference proteome</keyword>
<dbReference type="SUPFAM" id="SSF51569">
    <property type="entry name" value="Aldolase"/>
    <property type="match status" value="1"/>
</dbReference>
<dbReference type="GO" id="GO:0004139">
    <property type="term" value="F:deoxyribose-phosphate aldolase activity"/>
    <property type="evidence" value="ECO:0007669"/>
    <property type="project" value="InterPro"/>
</dbReference>
<dbReference type="InterPro" id="IPR002915">
    <property type="entry name" value="DeoC/FbaB/LacD_aldolase"/>
</dbReference>
<dbReference type="Gene3D" id="3.20.20.70">
    <property type="entry name" value="Aldolase class I"/>
    <property type="match status" value="1"/>
</dbReference>
<keyword evidence="2" id="KW-0704">Schiff base</keyword>
<dbReference type="GO" id="GO:0016052">
    <property type="term" value="P:carbohydrate catabolic process"/>
    <property type="evidence" value="ECO:0007669"/>
    <property type="project" value="TreeGrafter"/>
</dbReference>
<dbReference type="AlphaFoldDB" id="A0A0B6TT50"/>
<dbReference type="KEGG" id="cmq:B840_01420"/>
<name>A0A0B6TT50_9CORY</name>
<evidence type="ECO:0000256" key="1">
    <source>
        <dbReference type="ARBA" id="ARBA00022490"/>
    </source>
</evidence>
<protein>
    <submittedName>
        <fullName evidence="3">Uncharacterized protein</fullName>
    </submittedName>
</protein>
<dbReference type="RefSeq" id="WP_052491040.1">
    <property type="nucleotide sequence ID" value="NZ_CP007790.1"/>
</dbReference>
<dbReference type="HOGENOM" id="CLU_053595_2_0_11"/>
<keyword evidence="1" id="KW-0963">Cytoplasm</keyword>
<accession>A0A0B6TT50</accession>
<evidence type="ECO:0000313" key="4">
    <source>
        <dbReference type="Proteomes" id="UP000031928"/>
    </source>
</evidence>
<dbReference type="InterPro" id="IPR013785">
    <property type="entry name" value="Aldolase_TIM"/>
</dbReference>
<organism evidence="3 4">
    <name type="scientific">Corynebacterium marinum DSM 44953</name>
    <dbReference type="NCBI Taxonomy" id="1224162"/>
    <lineage>
        <taxon>Bacteria</taxon>
        <taxon>Bacillati</taxon>
        <taxon>Actinomycetota</taxon>
        <taxon>Actinomycetes</taxon>
        <taxon>Mycobacteriales</taxon>
        <taxon>Corynebacteriaceae</taxon>
        <taxon>Corynebacterium</taxon>
    </lineage>
</organism>
<dbReference type="PANTHER" id="PTHR10889:SF1">
    <property type="entry name" value="DEOXYRIBOSE-PHOSPHATE ALDOLASE"/>
    <property type="match status" value="1"/>
</dbReference>